<dbReference type="Proteomes" id="UP000248882">
    <property type="component" value="Unassembled WGS sequence"/>
</dbReference>
<proteinExistence type="predicted"/>
<dbReference type="PROSITE" id="PS52050">
    <property type="entry name" value="WYL"/>
    <property type="match status" value="1"/>
</dbReference>
<dbReference type="PANTHER" id="PTHR34580:SF1">
    <property type="entry name" value="PROTEIN PAFC"/>
    <property type="match status" value="1"/>
</dbReference>
<comment type="caution">
    <text evidence="1">The sequence shown here is derived from an EMBL/GenBank/DDBJ whole genome shotgun (WGS) entry which is preliminary data.</text>
</comment>
<dbReference type="OrthoDB" id="1315521at2"/>
<evidence type="ECO:0000313" key="2">
    <source>
        <dbReference type="Proteomes" id="UP000248882"/>
    </source>
</evidence>
<name>A0A2W7R2Y6_9BACT</name>
<sequence>MSQAGKIEQQKILRVFKLINLLQSNIGKPVHRLAELLETDERTIYRYFKLLEALGFEVVKEFSKYKIQQRPGMDQTLNYGTFSKEENQWLRSMIESQGKGNMLHDSILKKLAVRSEVKQGTEQLFNANLGRLVDEIGQSIQKKTQVWLKDYYSLSSDTTSDRLVEPVAFSSNYEAIHAFEPASKSMKVFKIERIGEVVLAQEAWKFESKHQLPGTQMFGFTGKNKFLVKLKLSKKAYQLMMEEHPNARPFMFIKNRNQYYFNGEIPQLPGLGRFILGLPGEIKVEEGEEMKAYLNEQLSKTLV</sequence>
<accession>A0A2W7R2Y6</accession>
<dbReference type="AlphaFoldDB" id="A0A2W7R2Y6"/>
<dbReference type="EMBL" id="QKZT01000004">
    <property type="protein sequence ID" value="PZX54854.1"/>
    <property type="molecule type" value="Genomic_DNA"/>
</dbReference>
<organism evidence="1 2">
    <name type="scientific">Algoriphagus chordae</name>
    <dbReference type="NCBI Taxonomy" id="237019"/>
    <lineage>
        <taxon>Bacteria</taxon>
        <taxon>Pseudomonadati</taxon>
        <taxon>Bacteroidota</taxon>
        <taxon>Cytophagia</taxon>
        <taxon>Cytophagales</taxon>
        <taxon>Cyclobacteriaceae</taxon>
        <taxon>Algoriphagus</taxon>
    </lineage>
</organism>
<dbReference type="GO" id="GO:0003677">
    <property type="term" value="F:DNA binding"/>
    <property type="evidence" value="ECO:0007669"/>
    <property type="project" value="UniProtKB-KW"/>
</dbReference>
<keyword evidence="1" id="KW-0238">DNA-binding</keyword>
<gene>
    <name evidence="1" type="ORF">LV85_01192</name>
</gene>
<keyword evidence="2" id="KW-1185">Reference proteome</keyword>
<evidence type="ECO:0000313" key="1">
    <source>
        <dbReference type="EMBL" id="PZX54854.1"/>
    </source>
</evidence>
<dbReference type="RefSeq" id="WP_111317272.1">
    <property type="nucleotide sequence ID" value="NZ_QKZT01000004.1"/>
</dbReference>
<dbReference type="PANTHER" id="PTHR34580">
    <property type="match status" value="1"/>
</dbReference>
<dbReference type="InterPro" id="IPR051534">
    <property type="entry name" value="CBASS_pafABC_assoc_protein"/>
</dbReference>
<protein>
    <submittedName>
        <fullName evidence="1">Putative DNA-binding transcriptional regulator YafY</fullName>
    </submittedName>
</protein>
<reference evidence="1 2" key="1">
    <citation type="submission" date="2018-06" db="EMBL/GenBank/DDBJ databases">
        <title>Genomic Encyclopedia of Archaeal and Bacterial Type Strains, Phase II (KMG-II): from individual species to whole genera.</title>
        <authorList>
            <person name="Goeker M."/>
        </authorList>
    </citation>
    <scope>NUCLEOTIDE SEQUENCE [LARGE SCALE GENOMIC DNA]</scope>
    <source>
        <strain evidence="1 2">DSM 19830</strain>
    </source>
</reference>